<evidence type="ECO:0000259" key="2">
    <source>
        <dbReference type="Pfam" id="PF00149"/>
    </source>
</evidence>
<dbReference type="SUPFAM" id="SSF56300">
    <property type="entry name" value="Metallo-dependent phosphatases"/>
    <property type="match status" value="1"/>
</dbReference>
<dbReference type="PROSITE" id="PS51318">
    <property type="entry name" value="TAT"/>
    <property type="match status" value="1"/>
</dbReference>
<dbReference type="Pfam" id="PF00149">
    <property type="entry name" value="Metallophos"/>
    <property type="match status" value="1"/>
</dbReference>
<keyword evidence="1" id="KW-0732">Signal</keyword>
<dbReference type="RefSeq" id="WP_183196242.1">
    <property type="nucleotide sequence ID" value="NZ_JACIDA010000001.1"/>
</dbReference>
<feature type="signal peptide" evidence="1">
    <location>
        <begin position="1"/>
        <end position="30"/>
    </location>
</feature>
<dbReference type="EMBL" id="JACIDA010000001">
    <property type="protein sequence ID" value="MBB3872147.1"/>
    <property type="molecule type" value="Genomic_DNA"/>
</dbReference>
<evidence type="ECO:0000256" key="1">
    <source>
        <dbReference type="SAM" id="SignalP"/>
    </source>
</evidence>
<evidence type="ECO:0000313" key="4">
    <source>
        <dbReference type="Proteomes" id="UP000532936"/>
    </source>
</evidence>
<gene>
    <name evidence="3" type="ORF">GGR11_001661</name>
</gene>
<dbReference type="GO" id="GO:0016787">
    <property type="term" value="F:hydrolase activity"/>
    <property type="evidence" value="ECO:0007669"/>
    <property type="project" value="InterPro"/>
</dbReference>
<dbReference type="Proteomes" id="UP000532936">
    <property type="component" value="Unassembled WGS sequence"/>
</dbReference>
<name>A0A7W6A4T6_9CAUL</name>
<accession>A0A7W6A4T6</accession>
<organism evidence="3 4">
    <name type="scientific">Brevundimonas mediterranea</name>
    <dbReference type="NCBI Taxonomy" id="74329"/>
    <lineage>
        <taxon>Bacteria</taxon>
        <taxon>Pseudomonadati</taxon>
        <taxon>Pseudomonadota</taxon>
        <taxon>Alphaproteobacteria</taxon>
        <taxon>Caulobacterales</taxon>
        <taxon>Caulobacteraceae</taxon>
        <taxon>Brevundimonas</taxon>
    </lineage>
</organism>
<feature type="domain" description="Calcineurin-like phosphoesterase" evidence="2">
    <location>
        <begin position="39"/>
        <end position="238"/>
    </location>
</feature>
<dbReference type="GO" id="GO:0009166">
    <property type="term" value="P:nucleotide catabolic process"/>
    <property type="evidence" value="ECO:0007669"/>
    <property type="project" value="InterPro"/>
</dbReference>
<protein>
    <submittedName>
        <fullName evidence="3">2',3'-cyclic-nucleotide 2'-phosphodiesterase (5'-nucleotidase family)</fullName>
    </submittedName>
</protein>
<dbReference type="AlphaFoldDB" id="A0A7W6A4T6"/>
<dbReference type="InterPro" id="IPR006179">
    <property type="entry name" value="5_nucleotidase/apyrase"/>
</dbReference>
<proteinExistence type="predicted"/>
<dbReference type="PANTHER" id="PTHR11575:SF24">
    <property type="entry name" value="5'-NUCLEOTIDASE"/>
    <property type="match status" value="1"/>
</dbReference>
<dbReference type="InterPro" id="IPR029052">
    <property type="entry name" value="Metallo-depent_PP-like"/>
</dbReference>
<dbReference type="InterPro" id="IPR006311">
    <property type="entry name" value="TAT_signal"/>
</dbReference>
<sequence>MSFVTPSRRRLLHLAGAAALTSSLASGLSAATPSPVVGRVLAIADMHSAYERTARLLAAFEAEVRSQPVPHVIAIDGDIFEHGNVVSVRSGGAVDWAFLAEAVQIAPTVVNLGNHDNDLTPDLSEVVARMRGLGVIVVSNIVDARTGAGYAAPTATAPFGTRKLRIVGLATNALNTYPKVSRDQLSIPAPVEWANAHLADLTGGADPVLVLSHAGVVADRSLLPLLPDGSLMIGGHDHLLFQHRQGRSAYAHTGSWTNAYTAADYHANGSVSVASHPIAADAPSSPRLQALIDATLAETLTDADRAVLGQGAEALSLGDTGRRIAAGFAQAAGADAGFIGHTTLGTGAPAGPITRYMFDSIVRFDGRLMTAEAPRAQLEDFMARANQDRPIPLDQRTGDFLYGALATGSQGATARIVTTDWCATNQAEYFGTTSLAFTEVADLKVKPVALSALIETPSTPG</sequence>
<dbReference type="Gene3D" id="3.60.21.10">
    <property type="match status" value="1"/>
</dbReference>
<reference evidence="3 4" key="1">
    <citation type="submission" date="2020-08" db="EMBL/GenBank/DDBJ databases">
        <title>Genomic Encyclopedia of Type Strains, Phase IV (KMG-IV): sequencing the most valuable type-strain genomes for metagenomic binning, comparative biology and taxonomic classification.</title>
        <authorList>
            <person name="Goeker M."/>
        </authorList>
    </citation>
    <scope>NUCLEOTIDE SEQUENCE [LARGE SCALE GENOMIC DNA]</scope>
    <source>
        <strain evidence="3 4">DSM 14878</strain>
    </source>
</reference>
<comment type="caution">
    <text evidence="3">The sequence shown here is derived from an EMBL/GenBank/DDBJ whole genome shotgun (WGS) entry which is preliminary data.</text>
</comment>
<feature type="chain" id="PRO_5031280773" evidence="1">
    <location>
        <begin position="31"/>
        <end position="461"/>
    </location>
</feature>
<dbReference type="PANTHER" id="PTHR11575">
    <property type="entry name" value="5'-NUCLEOTIDASE-RELATED"/>
    <property type="match status" value="1"/>
</dbReference>
<evidence type="ECO:0000313" key="3">
    <source>
        <dbReference type="EMBL" id="MBB3872147.1"/>
    </source>
</evidence>
<dbReference type="InterPro" id="IPR004843">
    <property type="entry name" value="Calcineurin-like_PHP"/>
</dbReference>